<evidence type="ECO:0000313" key="3">
    <source>
        <dbReference type="Proteomes" id="UP001417504"/>
    </source>
</evidence>
<evidence type="ECO:0000256" key="1">
    <source>
        <dbReference type="SAM" id="Phobius"/>
    </source>
</evidence>
<keyword evidence="1" id="KW-1133">Transmembrane helix</keyword>
<keyword evidence="1" id="KW-0472">Membrane</keyword>
<feature type="transmembrane region" description="Helical" evidence="1">
    <location>
        <begin position="39"/>
        <end position="59"/>
    </location>
</feature>
<keyword evidence="3" id="KW-1185">Reference proteome</keyword>
<gene>
    <name evidence="2" type="ORF">Sjap_006803</name>
</gene>
<evidence type="ECO:0000313" key="2">
    <source>
        <dbReference type="EMBL" id="KAK9146900.1"/>
    </source>
</evidence>
<dbReference type="Proteomes" id="UP001417504">
    <property type="component" value="Unassembled WGS sequence"/>
</dbReference>
<comment type="caution">
    <text evidence="2">The sequence shown here is derived from an EMBL/GenBank/DDBJ whole genome shotgun (WGS) entry which is preliminary data.</text>
</comment>
<accession>A0AAP0K7Q6</accession>
<name>A0AAP0K7Q6_9MAGN</name>
<keyword evidence="1" id="KW-0812">Transmembrane</keyword>
<feature type="transmembrane region" description="Helical" evidence="1">
    <location>
        <begin position="71"/>
        <end position="93"/>
    </location>
</feature>
<proteinExistence type="predicted"/>
<reference evidence="2 3" key="1">
    <citation type="submission" date="2024-01" db="EMBL/GenBank/DDBJ databases">
        <title>Genome assemblies of Stephania.</title>
        <authorList>
            <person name="Yang L."/>
        </authorList>
    </citation>
    <scope>NUCLEOTIDE SEQUENCE [LARGE SCALE GENOMIC DNA]</scope>
    <source>
        <strain evidence="2">QJT</strain>
        <tissue evidence="2">Leaf</tissue>
    </source>
</reference>
<protein>
    <submittedName>
        <fullName evidence="2">Uncharacterized protein</fullName>
    </submittedName>
</protein>
<dbReference type="AlphaFoldDB" id="A0AAP0K7Q6"/>
<dbReference type="EMBL" id="JBBNAE010000002">
    <property type="protein sequence ID" value="KAK9146900.1"/>
    <property type="molecule type" value="Genomic_DNA"/>
</dbReference>
<sequence>MDLSSVRHQKKCKDFTDLYSQAAKGNFFGLKVVLEDIQLGYFFGIFFNIFYITISMSYKVWDDIFDSMGKYVLKSTVTLVVDCSILLVLPNILRMLNIEKKKLLKIVGNIE</sequence>
<organism evidence="2 3">
    <name type="scientific">Stephania japonica</name>
    <dbReference type="NCBI Taxonomy" id="461633"/>
    <lineage>
        <taxon>Eukaryota</taxon>
        <taxon>Viridiplantae</taxon>
        <taxon>Streptophyta</taxon>
        <taxon>Embryophyta</taxon>
        <taxon>Tracheophyta</taxon>
        <taxon>Spermatophyta</taxon>
        <taxon>Magnoliopsida</taxon>
        <taxon>Ranunculales</taxon>
        <taxon>Menispermaceae</taxon>
        <taxon>Menispermoideae</taxon>
        <taxon>Cissampelideae</taxon>
        <taxon>Stephania</taxon>
    </lineage>
</organism>